<dbReference type="InterPro" id="IPR000182">
    <property type="entry name" value="GNAT_dom"/>
</dbReference>
<accession>A0ABW8AMR3</accession>
<keyword evidence="2" id="KW-0012">Acyltransferase</keyword>
<dbReference type="InterPro" id="IPR051908">
    <property type="entry name" value="Ribosomal_N-acetyltransferase"/>
</dbReference>
<dbReference type="PROSITE" id="PS51186">
    <property type="entry name" value="GNAT"/>
    <property type="match status" value="1"/>
</dbReference>
<dbReference type="Pfam" id="PF13302">
    <property type="entry name" value="Acetyltransf_3"/>
    <property type="match status" value="1"/>
</dbReference>
<feature type="domain" description="N-acetyltransferase" evidence="1">
    <location>
        <begin position="1"/>
        <end position="172"/>
    </location>
</feature>
<organism evidence="2 3">
    <name type="scientific">Spongisporangium articulatum</name>
    <dbReference type="NCBI Taxonomy" id="3362603"/>
    <lineage>
        <taxon>Bacteria</taxon>
        <taxon>Bacillati</taxon>
        <taxon>Actinomycetota</taxon>
        <taxon>Actinomycetes</taxon>
        <taxon>Kineosporiales</taxon>
        <taxon>Kineosporiaceae</taxon>
        <taxon>Spongisporangium</taxon>
    </lineage>
</organism>
<dbReference type="SUPFAM" id="SSF55729">
    <property type="entry name" value="Acyl-CoA N-acyltransferases (Nat)"/>
    <property type="match status" value="1"/>
</dbReference>
<evidence type="ECO:0000313" key="3">
    <source>
        <dbReference type="Proteomes" id="UP001612915"/>
    </source>
</evidence>
<dbReference type="GO" id="GO:0016746">
    <property type="term" value="F:acyltransferase activity"/>
    <property type="evidence" value="ECO:0007669"/>
    <property type="project" value="UniProtKB-KW"/>
</dbReference>
<dbReference type="PANTHER" id="PTHR43441:SF11">
    <property type="entry name" value="RIBOSOMAL-PROTEIN-SERINE ACETYLTRANSFERASE"/>
    <property type="match status" value="1"/>
</dbReference>
<dbReference type="RefSeq" id="WP_398279813.1">
    <property type="nucleotide sequence ID" value="NZ_JBITLV010000003.1"/>
</dbReference>
<dbReference type="InterPro" id="IPR016181">
    <property type="entry name" value="Acyl_CoA_acyltransferase"/>
</dbReference>
<reference evidence="2 3" key="1">
    <citation type="submission" date="2024-10" db="EMBL/GenBank/DDBJ databases">
        <title>The Natural Products Discovery Center: Release of the First 8490 Sequenced Strains for Exploring Actinobacteria Biosynthetic Diversity.</title>
        <authorList>
            <person name="Kalkreuter E."/>
            <person name="Kautsar S.A."/>
            <person name="Yang D."/>
            <person name="Bader C.D."/>
            <person name="Teijaro C.N."/>
            <person name="Fluegel L."/>
            <person name="Davis C.M."/>
            <person name="Simpson J.R."/>
            <person name="Lauterbach L."/>
            <person name="Steele A.D."/>
            <person name="Gui C."/>
            <person name="Meng S."/>
            <person name="Li G."/>
            <person name="Viehrig K."/>
            <person name="Ye F."/>
            <person name="Su P."/>
            <person name="Kiefer A.F."/>
            <person name="Nichols A."/>
            <person name="Cepeda A.J."/>
            <person name="Yan W."/>
            <person name="Fan B."/>
            <person name="Jiang Y."/>
            <person name="Adhikari A."/>
            <person name="Zheng C.-J."/>
            <person name="Schuster L."/>
            <person name="Cowan T.M."/>
            <person name="Smanski M.J."/>
            <person name="Chevrette M.G."/>
            <person name="De Carvalho L.P.S."/>
            <person name="Shen B."/>
        </authorList>
    </citation>
    <scope>NUCLEOTIDE SEQUENCE [LARGE SCALE GENOMIC DNA]</scope>
    <source>
        <strain evidence="2 3">NPDC049639</strain>
    </source>
</reference>
<keyword evidence="3" id="KW-1185">Reference proteome</keyword>
<dbReference type="Gene3D" id="3.40.630.30">
    <property type="match status" value="1"/>
</dbReference>
<protein>
    <submittedName>
        <fullName evidence="2">GNAT family N-acetyltransferase</fullName>
        <ecNumber evidence="2">2.3.-.-</ecNumber>
    </submittedName>
</protein>
<dbReference type="EC" id="2.3.-.-" evidence="2"/>
<gene>
    <name evidence="2" type="ORF">ACIB24_11460</name>
</gene>
<dbReference type="Proteomes" id="UP001612915">
    <property type="component" value="Unassembled WGS sequence"/>
</dbReference>
<evidence type="ECO:0000259" key="1">
    <source>
        <dbReference type="PROSITE" id="PS51186"/>
    </source>
</evidence>
<proteinExistence type="predicted"/>
<dbReference type="PANTHER" id="PTHR43441">
    <property type="entry name" value="RIBOSOMAL-PROTEIN-SERINE ACETYLTRANSFERASE"/>
    <property type="match status" value="1"/>
</dbReference>
<evidence type="ECO:0000313" key="2">
    <source>
        <dbReference type="EMBL" id="MFI7587680.1"/>
    </source>
</evidence>
<comment type="caution">
    <text evidence="2">The sequence shown here is derived from an EMBL/GenBank/DDBJ whole genome shotgun (WGS) entry which is preliminary data.</text>
</comment>
<name>A0ABW8AMR3_9ACTN</name>
<sequence length="177" mass="19526">MLRPFGVDDIDAMLAYRGRADVCRYLPFEPQDAADLLQRLAGDYGRVALTAEGQSLTLGAWSRATGELLGDVILFFRSQVHRGGEIGWVFDPAHAGRGYATEAATAVLALGFARPEAGGLGLHRVEARLDARNDRSAALCERLGMRREAHFVRNEWFKGEWGDLLVYAVLAEEFSRS</sequence>
<keyword evidence="2" id="KW-0808">Transferase</keyword>
<dbReference type="EMBL" id="JBITLV010000003">
    <property type="protein sequence ID" value="MFI7587680.1"/>
    <property type="molecule type" value="Genomic_DNA"/>
</dbReference>